<keyword evidence="2" id="KW-1185">Reference proteome</keyword>
<comment type="caution">
    <text evidence="1">The sequence shown here is derived from an EMBL/GenBank/DDBJ whole genome shotgun (WGS) entry which is preliminary data.</text>
</comment>
<reference evidence="1" key="1">
    <citation type="submission" date="2021-05" db="EMBL/GenBank/DDBJ databases">
        <authorList>
            <person name="Pan Q."/>
            <person name="Jouanno E."/>
            <person name="Zahm M."/>
            <person name="Klopp C."/>
            <person name="Cabau C."/>
            <person name="Louis A."/>
            <person name="Berthelot C."/>
            <person name="Parey E."/>
            <person name="Roest Crollius H."/>
            <person name="Montfort J."/>
            <person name="Robinson-Rechavi M."/>
            <person name="Bouchez O."/>
            <person name="Lampietro C."/>
            <person name="Lopez Roques C."/>
            <person name="Donnadieu C."/>
            <person name="Postlethwait J."/>
            <person name="Bobe J."/>
            <person name="Dillon D."/>
            <person name="Chandos A."/>
            <person name="von Hippel F."/>
            <person name="Guiguen Y."/>
        </authorList>
    </citation>
    <scope>NUCLEOTIDE SEQUENCE</scope>
    <source>
        <strain evidence="1">YG-Jan2019</strain>
    </source>
</reference>
<evidence type="ECO:0000313" key="1">
    <source>
        <dbReference type="EMBL" id="KAJ8007727.1"/>
    </source>
</evidence>
<dbReference type="Proteomes" id="UP001157502">
    <property type="component" value="Chromosome 8"/>
</dbReference>
<organism evidence="1 2">
    <name type="scientific">Dallia pectoralis</name>
    <name type="common">Alaska blackfish</name>
    <dbReference type="NCBI Taxonomy" id="75939"/>
    <lineage>
        <taxon>Eukaryota</taxon>
        <taxon>Metazoa</taxon>
        <taxon>Chordata</taxon>
        <taxon>Craniata</taxon>
        <taxon>Vertebrata</taxon>
        <taxon>Euteleostomi</taxon>
        <taxon>Actinopterygii</taxon>
        <taxon>Neopterygii</taxon>
        <taxon>Teleostei</taxon>
        <taxon>Protacanthopterygii</taxon>
        <taxon>Esociformes</taxon>
        <taxon>Umbridae</taxon>
        <taxon>Dallia</taxon>
    </lineage>
</organism>
<gene>
    <name evidence="1" type="ORF">DPEC_G00097180</name>
</gene>
<accession>A0ACC2GVR0</accession>
<protein>
    <submittedName>
        <fullName evidence="1">Uncharacterized protein</fullName>
    </submittedName>
</protein>
<name>A0ACC2GVR0_DALPE</name>
<proteinExistence type="predicted"/>
<dbReference type="EMBL" id="CM055735">
    <property type="protein sequence ID" value="KAJ8007727.1"/>
    <property type="molecule type" value="Genomic_DNA"/>
</dbReference>
<sequence>MRLGCFRVGPMWLWKALLVFVAIAFAGQLLGVIFNKSLQQDRSRSLFSPDGQGPSLGSCRPHTHVMFLKTHKTASSTVLNMLYRYGEENDLHFALPMSYQFGYPLPFNAHRVKGYRGPHVIEYSIMGNHMRFNKPEVEKVMPADTFYFSIVRDPVAMAESSYAYYKAVAPAFRKAKGLGDFADNPRKYYDPRLRNNHYARNLLWFDFGLDHNANFSTQLARHGEEAIRRTFKLLLVSEYFDQSMVLLRHALCWPLDAVVSFSLNARQQKPSGGSSWVGKGAAPQPPSLALTDSQRQKLREWNALDWHLYQALNRSFWEEVDRFGRTRMDQEVALLRTRREVMVRVCLRDGGRPVEAARIRDKTIRPFQSGLVKILGYELQPGLGNATRQACLRLIRPEIQYKDLLDNRQFPRSAAQAIPAVGAHLYWGALKASVAGSPSDPSKYRTLPRRSHLYLGETVHFLLVLRSTDGATGSGGTQRSSTRAWMDLVGSLSAVASVCPGESRSQLHPHEFQRSYSSDGGVEEDPDDGDFTAGSAQTVRMQPKNRGFRDCKPLLMHNNPGRDGRQYRRAPVQSPMDEPVVLSDEVIFPLSVSLDKLPVNTLKVKIVVTVWKQEEEKAEIKEHGYLTILQLRSPTQTFRQDLNTFKAQVSTTLSVLPPPTVKCQQMTVSGKHLTFLKVLNSSSQEEVCVRDIRILPNFNASYLPMMPDGSVLLVDNVCHQSAEVAMASFHRMNSNSSHLPSMLSALEEQNFLFQLQLRDQPEEETNEGLEVPLVAVLQWSTPKLPFTRYISTHYQLPSVRLDRPRLVMTASCPSAVRQQENFRVKYTLLNNLQDFLAVRLVWTPEGRGRQDDPSVTSVVCHTPLNNLGQCRRGSTLSFTVAFQILKAGLFELSQHMKLKLQFTASCSTGTPAEALSMSLSLSRKNSPSSPAVRDLLDRQSLGRSQSFSHQQPSRSHLMRTGSVMERRAITPPVGSPVGRPLYLPPDRPVLSLDKIAKRECKVLVLGPGRSLET</sequence>
<evidence type="ECO:0000313" key="2">
    <source>
        <dbReference type="Proteomes" id="UP001157502"/>
    </source>
</evidence>